<dbReference type="GO" id="GO:0006935">
    <property type="term" value="P:chemotaxis"/>
    <property type="evidence" value="ECO:0007669"/>
    <property type="project" value="InterPro"/>
</dbReference>
<feature type="domain" description="MotA/TolQ/ExbB proton channel" evidence="10">
    <location>
        <begin position="81"/>
        <end position="196"/>
    </location>
</feature>
<dbReference type="InterPro" id="IPR047055">
    <property type="entry name" value="MotA-like"/>
</dbReference>
<keyword evidence="5 9" id="KW-0812">Transmembrane</keyword>
<accession>A0A7W7JYV8</accession>
<evidence type="ECO:0000313" key="11">
    <source>
        <dbReference type="EMBL" id="MBB4837863.1"/>
    </source>
</evidence>
<dbReference type="AlphaFoldDB" id="A0A7W7JYV8"/>
<comment type="similarity">
    <text evidence="2">Belongs to the MotA family.</text>
</comment>
<keyword evidence="8 9" id="KW-0472">Membrane</keyword>
<evidence type="ECO:0000256" key="2">
    <source>
        <dbReference type="ARBA" id="ARBA00008038"/>
    </source>
</evidence>
<dbReference type="Pfam" id="PF01618">
    <property type="entry name" value="MotA_ExbB"/>
    <property type="match status" value="1"/>
</dbReference>
<keyword evidence="7 9" id="KW-1133">Transmembrane helix</keyword>
<evidence type="ECO:0000256" key="4">
    <source>
        <dbReference type="ARBA" id="ARBA00022475"/>
    </source>
</evidence>
<dbReference type="InterPro" id="IPR002898">
    <property type="entry name" value="MotA_ExbB_proton_chnl"/>
</dbReference>
<comment type="subcellular location">
    <subcellularLocation>
        <location evidence="1">Cell membrane</location>
        <topology evidence="1">Multi-pass membrane protein</topology>
    </subcellularLocation>
</comment>
<reference evidence="11 12" key="1">
    <citation type="submission" date="2020-08" db="EMBL/GenBank/DDBJ databases">
        <title>Functional genomics of gut bacteria from endangered species of beetles.</title>
        <authorList>
            <person name="Carlos-Shanley C."/>
        </authorList>
    </citation>
    <scope>NUCLEOTIDE SEQUENCE [LARGE SCALE GENOMIC DNA]</scope>
    <source>
        <strain evidence="11 12">S00224</strain>
    </source>
</reference>
<proteinExistence type="inferred from homology"/>
<feature type="transmembrane region" description="Helical" evidence="9">
    <location>
        <begin position="156"/>
        <end position="182"/>
    </location>
</feature>
<keyword evidence="6" id="KW-0283">Flagellar rotation</keyword>
<protein>
    <submittedName>
        <fullName evidence="11">Chemotaxis protein MotA</fullName>
    </submittedName>
</protein>
<gene>
    <name evidence="11" type="ORF">HNP52_000914</name>
</gene>
<feature type="transmembrane region" description="Helical" evidence="9">
    <location>
        <begin position="12"/>
        <end position="31"/>
    </location>
</feature>
<comment type="caution">
    <text evidence="11">The sequence shown here is derived from an EMBL/GenBank/DDBJ whole genome shotgun (WGS) entry which is preliminary data.</text>
</comment>
<dbReference type="GO" id="GO:0005886">
    <property type="term" value="C:plasma membrane"/>
    <property type="evidence" value="ECO:0007669"/>
    <property type="project" value="UniProtKB-SubCell"/>
</dbReference>
<dbReference type="InterPro" id="IPR000540">
    <property type="entry name" value="Flag_MotA_CS"/>
</dbReference>
<name>A0A7W7JYV8_9SPHN</name>
<evidence type="ECO:0000256" key="6">
    <source>
        <dbReference type="ARBA" id="ARBA00022779"/>
    </source>
</evidence>
<feature type="transmembrane region" description="Helical" evidence="9">
    <location>
        <begin position="124"/>
        <end position="150"/>
    </location>
</feature>
<evidence type="ECO:0000256" key="7">
    <source>
        <dbReference type="ARBA" id="ARBA00022989"/>
    </source>
</evidence>
<dbReference type="GO" id="GO:0071978">
    <property type="term" value="P:bacterial-type flagellum-dependent swarming motility"/>
    <property type="evidence" value="ECO:0007669"/>
    <property type="project" value="InterPro"/>
</dbReference>
<evidence type="ECO:0000256" key="1">
    <source>
        <dbReference type="ARBA" id="ARBA00004651"/>
    </source>
</evidence>
<dbReference type="PANTHER" id="PTHR30433">
    <property type="entry name" value="CHEMOTAXIS PROTEIN MOTA"/>
    <property type="match status" value="1"/>
</dbReference>
<keyword evidence="4" id="KW-1003">Cell membrane</keyword>
<keyword evidence="3" id="KW-0813">Transport</keyword>
<keyword evidence="12" id="KW-1185">Reference proteome</keyword>
<evidence type="ECO:0000259" key="10">
    <source>
        <dbReference type="Pfam" id="PF01618"/>
    </source>
</evidence>
<evidence type="ECO:0000256" key="3">
    <source>
        <dbReference type="ARBA" id="ARBA00022448"/>
    </source>
</evidence>
<organism evidence="11 12">
    <name type="scientific">Sphingomonas kyeonggiensis</name>
    <dbReference type="NCBI Taxonomy" id="1268553"/>
    <lineage>
        <taxon>Bacteria</taxon>
        <taxon>Pseudomonadati</taxon>
        <taxon>Pseudomonadota</taxon>
        <taxon>Alphaproteobacteria</taxon>
        <taxon>Sphingomonadales</taxon>
        <taxon>Sphingomonadaceae</taxon>
        <taxon>Sphingomonas</taxon>
    </lineage>
</organism>
<dbReference type="PANTHER" id="PTHR30433:SF2">
    <property type="entry name" value="MOTILITY PROTEIN A"/>
    <property type="match status" value="1"/>
</dbReference>
<dbReference type="PROSITE" id="PS01307">
    <property type="entry name" value="MOTA"/>
    <property type="match status" value="1"/>
</dbReference>
<sequence length="222" mass="23113">MDMNVLPALGTFLDPLALAIVGGGVVAGTVLRNASGDLARGVVALGQLPRRRFDVEPLVAQVSALGRIARRHGVIALDRSKIEDPDIAAAVAAIVDGAGAKDVEILLEQRRCARFERHRGGWEVWSGAAELAPAMGMVGTLIGLVGMFAAMKDPQAIGGAMAVALLATLYGALLANLALLPVATRLKRRARHEAQERLRLQPALATLAGIEPGSGTLKEIAA</sequence>
<evidence type="ECO:0000256" key="8">
    <source>
        <dbReference type="ARBA" id="ARBA00023136"/>
    </source>
</evidence>
<evidence type="ECO:0000256" key="5">
    <source>
        <dbReference type="ARBA" id="ARBA00022692"/>
    </source>
</evidence>
<evidence type="ECO:0000313" key="12">
    <source>
        <dbReference type="Proteomes" id="UP000575241"/>
    </source>
</evidence>
<dbReference type="EMBL" id="JACHLN010000001">
    <property type="protein sequence ID" value="MBB4837863.1"/>
    <property type="molecule type" value="Genomic_DNA"/>
</dbReference>
<evidence type="ECO:0000256" key="9">
    <source>
        <dbReference type="SAM" id="Phobius"/>
    </source>
</evidence>
<dbReference type="Proteomes" id="UP000575241">
    <property type="component" value="Unassembled WGS sequence"/>
</dbReference>